<dbReference type="EMBL" id="VUMM01000007">
    <property type="protein sequence ID" value="MSS01466.1"/>
    <property type="molecule type" value="Genomic_DNA"/>
</dbReference>
<dbReference type="PANTHER" id="PTHR11441:SF0">
    <property type="entry name" value="THYMIDINE KINASE, CYTOSOLIC"/>
    <property type="match status" value="1"/>
</dbReference>
<dbReference type="SUPFAM" id="SSF57716">
    <property type="entry name" value="Glucocorticoid receptor-like (DNA-binding domain)"/>
    <property type="match status" value="1"/>
</dbReference>
<keyword evidence="4 8" id="KW-0808">Transferase</keyword>
<feature type="binding site" evidence="8">
    <location>
        <position position="182"/>
    </location>
    <ligand>
        <name>Zn(2+)</name>
        <dbReference type="ChEBI" id="CHEBI:29105"/>
    </ligand>
</feature>
<dbReference type="PROSITE" id="PS00603">
    <property type="entry name" value="TK_CELLULAR_TYPE"/>
    <property type="match status" value="1"/>
</dbReference>
<evidence type="ECO:0000256" key="2">
    <source>
        <dbReference type="ARBA" id="ARBA00012118"/>
    </source>
</evidence>
<dbReference type="Gene3D" id="3.40.50.300">
    <property type="entry name" value="P-loop containing nucleotide triphosphate hydrolases"/>
    <property type="match status" value="1"/>
</dbReference>
<keyword evidence="3 8" id="KW-0237">DNA synthesis</keyword>
<feature type="binding site" evidence="10">
    <location>
        <position position="175"/>
    </location>
    <ligand>
        <name>substrate</name>
    </ligand>
</feature>
<keyword evidence="8" id="KW-0963">Cytoplasm</keyword>
<dbReference type="SUPFAM" id="SSF52540">
    <property type="entry name" value="P-loop containing nucleoside triphosphate hydrolases"/>
    <property type="match status" value="1"/>
</dbReference>
<dbReference type="GO" id="GO:0004797">
    <property type="term" value="F:thymidine kinase activity"/>
    <property type="evidence" value="ECO:0007669"/>
    <property type="project" value="UniProtKB-UniRule"/>
</dbReference>
<evidence type="ECO:0000256" key="7">
    <source>
        <dbReference type="ARBA" id="ARBA00022840"/>
    </source>
</evidence>
<sequence length="192" mass="21943">MAKLIFNYGAMGSSKSANALMVLYNYEERNQNPVLLKPGVDTRDGQHIVRSRIGLTHSCQLLDSFLEQYHKDPGSVVKYDAIIVDEVQFATREQIDDLSDIVDFYNVPVICYGLRSDFQNNFFPGSLRLMEICDEIKEIKTICWCGKKALCNARYNKLGIIREGDQVVLGSNESYISLCRKHYKLGMLKKEE</sequence>
<dbReference type="InterPro" id="IPR020633">
    <property type="entry name" value="Thymidine_kinase_CS"/>
</dbReference>
<feature type="binding site" evidence="8">
    <location>
        <begin position="85"/>
        <end position="88"/>
    </location>
    <ligand>
        <name>ATP</name>
        <dbReference type="ChEBI" id="CHEBI:30616"/>
    </ligand>
</feature>
<evidence type="ECO:0000256" key="10">
    <source>
        <dbReference type="PIRSR" id="PIRSR035805-2"/>
    </source>
</evidence>
<evidence type="ECO:0000256" key="12">
    <source>
        <dbReference type="RuleBase" id="RU004165"/>
    </source>
</evidence>
<comment type="catalytic activity">
    <reaction evidence="8 11">
        <text>thymidine + ATP = dTMP + ADP + H(+)</text>
        <dbReference type="Rhea" id="RHEA:19129"/>
        <dbReference type="ChEBI" id="CHEBI:15378"/>
        <dbReference type="ChEBI" id="CHEBI:17748"/>
        <dbReference type="ChEBI" id="CHEBI:30616"/>
        <dbReference type="ChEBI" id="CHEBI:63528"/>
        <dbReference type="ChEBI" id="CHEBI:456216"/>
        <dbReference type="EC" id="2.7.1.21"/>
    </reaction>
</comment>
<evidence type="ECO:0000313" key="14">
    <source>
        <dbReference type="Proteomes" id="UP000470082"/>
    </source>
</evidence>
<dbReference type="InterPro" id="IPR027417">
    <property type="entry name" value="P-loop_NTPase"/>
</dbReference>
<reference evidence="13 14" key="1">
    <citation type="submission" date="2019-08" db="EMBL/GenBank/DDBJ databases">
        <title>In-depth cultivation of the pig gut microbiome towards novel bacterial diversity and tailored functional studies.</title>
        <authorList>
            <person name="Wylensek D."/>
            <person name="Hitch T.C.A."/>
            <person name="Clavel T."/>
        </authorList>
    </citation>
    <scope>NUCLEOTIDE SEQUENCE [LARGE SCALE GENOMIC DNA]</scope>
    <source>
        <strain evidence="13 14">LKV-178-WT-2G</strain>
    </source>
</reference>
<dbReference type="GO" id="GO:0005524">
    <property type="term" value="F:ATP binding"/>
    <property type="evidence" value="ECO:0007669"/>
    <property type="project" value="UniProtKB-UniRule"/>
</dbReference>
<evidence type="ECO:0000256" key="8">
    <source>
        <dbReference type="HAMAP-Rule" id="MF_00124"/>
    </source>
</evidence>
<comment type="caution">
    <text evidence="8">Lacks conserved residue(s) required for the propagation of feature annotation.</text>
</comment>
<dbReference type="GO" id="GO:0008270">
    <property type="term" value="F:zinc ion binding"/>
    <property type="evidence" value="ECO:0007669"/>
    <property type="project" value="UniProtKB-UniRule"/>
</dbReference>
<dbReference type="GO" id="GO:0046104">
    <property type="term" value="P:thymidine metabolic process"/>
    <property type="evidence" value="ECO:0007669"/>
    <property type="project" value="TreeGrafter"/>
</dbReference>
<accession>A0A7X2N2Y3</accession>
<evidence type="ECO:0000256" key="5">
    <source>
        <dbReference type="ARBA" id="ARBA00022741"/>
    </source>
</evidence>
<keyword evidence="5 8" id="KW-0547">Nucleotide-binding</keyword>
<comment type="subunit">
    <text evidence="8">Homotetramer.</text>
</comment>
<feature type="binding site" evidence="8">
    <location>
        <position position="179"/>
    </location>
    <ligand>
        <name>Zn(2+)</name>
        <dbReference type="ChEBI" id="CHEBI:29105"/>
    </ligand>
</feature>
<keyword evidence="14" id="KW-1185">Reference proteome</keyword>
<dbReference type="GO" id="GO:0071897">
    <property type="term" value="P:DNA biosynthetic process"/>
    <property type="evidence" value="ECO:0007669"/>
    <property type="project" value="UniProtKB-KW"/>
</dbReference>
<protein>
    <recommendedName>
        <fullName evidence="2 8">Thymidine kinase</fullName>
        <ecNumber evidence="2 8">2.7.1.21</ecNumber>
    </recommendedName>
</protein>
<feature type="binding site" evidence="10">
    <location>
        <begin position="167"/>
        <end position="170"/>
    </location>
    <ligand>
        <name>substrate</name>
    </ligand>
</feature>
<comment type="caution">
    <text evidence="13">The sequence shown here is derived from an EMBL/GenBank/DDBJ whole genome shotgun (WGS) entry which is preliminary data.</text>
</comment>
<keyword evidence="6 8" id="KW-0418">Kinase</keyword>
<dbReference type="AlphaFoldDB" id="A0A7X2N2Y3"/>
<feature type="binding site" evidence="8">
    <location>
        <position position="145"/>
    </location>
    <ligand>
        <name>Zn(2+)</name>
        <dbReference type="ChEBI" id="CHEBI:29105"/>
    </ligand>
</feature>
<evidence type="ECO:0000313" key="13">
    <source>
        <dbReference type="EMBL" id="MSS01466.1"/>
    </source>
</evidence>
<evidence type="ECO:0000256" key="11">
    <source>
        <dbReference type="RuleBase" id="RU000544"/>
    </source>
</evidence>
<dbReference type="EC" id="2.7.1.21" evidence="2 8"/>
<evidence type="ECO:0000256" key="1">
    <source>
        <dbReference type="ARBA" id="ARBA00007587"/>
    </source>
</evidence>
<dbReference type="Pfam" id="PF00265">
    <property type="entry name" value="TK"/>
    <property type="match status" value="1"/>
</dbReference>
<feature type="binding site" evidence="8">
    <location>
        <position position="143"/>
    </location>
    <ligand>
        <name>Zn(2+)</name>
        <dbReference type="ChEBI" id="CHEBI:29105"/>
    </ligand>
</feature>
<dbReference type="RefSeq" id="WP_154460001.1">
    <property type="nucleotide sequence ID" value="NZ_JAQYTQ010000051.1"/>
</dbReference>
<dbReference type="GO" id="GO:0005829">
    <property type="term" value="C:cytosol"/>
    <property type="evidence" value="ECO:0007669"/>
    <property type="project" value="TreeGrafter"/>
</dbReference>
<keyword evidence="7 8" id="KW-0067">ATP-binding</keyword>
<dbReference type="Gene3D" id="3.30.60.20">
    <property type="match status" value="1"/>
</dbReference>
<dbReference type="NCBIfam" id="NF003300">
    <property type="entry name" value="PRK04296.1-5"/>
    <property type="match status" value="1"/>
</dbReference>
<feature type="active site" description="Proton acceptor" evidence="8 9">
    <location>
        <position position="86"/>
    </location>
</feature>
<dbReference type="PANTHER" id="PTHR11441">
    <property type="entry name" value="THYMIDINE KINASE"/>
    <property type="match status" value="1"/>
</dbReference>
<dbReference type="PIRSF" id="PIRSF035805">
    <property type="entry name" value="TK_cell"/>
    <property type="match status" value="1"/>
</dbReference>
<proteinExistence type="inferred from homology"/>
<comment type="similarity">
    <text evidence="1 8 12">Belongs to the thymidine kinase family.</text>
</comment>
<keyword evidence="8" id="KW-0862">Zinc</keyword>
<dbReference type="Proteomes" id="UP000470082">
    <property type="component" value="Unassembled WGS sequence"/>
</dbReference>
<organism evidence="13 14">
    <name type="scientific">Floccifex porci</name>
    <dbReference type="NCBI Taxonomy" id="2606629"/>
    <lineage>
        <taxon>Bacteria</taxon>
        <taxon>Bacillati</taxon>
        <taxon>Bacillota</taxon>
        <taxon>Erysipelotrichia</taxon>
        <taxon>Erysipelotrichales</taxon>
        <taxon>Erysipelotrichaceae</taxon>
        <taxon>Floccifex</taxon>
    </lineage>
</organism>
<gene>
    <name evidence="8" type="primary">tdk</name>
    <name evidence="13" type="ORF">FYJ50_05025</name>
</gene>
<evidence type="ECO:0000256" key="3">
    <source>
        <dbReference type="ARBA" id="ARBA00022634"/>
    </source>
</evidence>
<comment type="subcellular location">
    <subcellularLocation>
        <location evidence="8">Cytoplasm</location>
    </subcellularLocation>
</comment>
<evidence type="ECO:0000256" key="6">
    <source>
        <dbReference type="ARBA" id="ARBA00022777"/>
    </source>
</evidence>
<dbReference type="InterPro" id="IPR001267">
    <property type="entry name" value="Thymidine_kinase"/>
</dbReference>
<evidence type="ECO:0000256" key="9">
    <source>
        <dbReference type="PIRSR" id="PIRSR035805-1"/>
    </source>
</evidence>
<keyword evidence="8" id="KW-0479">Metal-binding</keyword>
<name>A0A7X2N2Y3_9FIRM</name>
<dbReference type="HAMAP" id="MF_00124">
    <property type="entry name" value="Thymidine_kinase"/>
    <property type="match status" value="1"/>
</dbReference>
<evidence type="ECO:0000256" key="4">
    <source>
        <dbReference type="ARBA" id="ARBA00022679"/>
    </source>
</evidence>